<gene>
    <name evidence="2" type="ORF">FQS14_11575</name>
</gene>
<dbReference type="InterPro" id="IPR015947">
    <property type="entry name" value="PUA-like_sf"/>
</dbReference>
<dbReference type="InterPro" id="IPR039440">
    <property type="entry name" value="DUF3850"/>
</dbReference>
<dbReference type="SUPFAM" id="SSF88697">
    <property type="entry name" value="PUA domain-like"/>
    <property type="match status" value="1"/>
</dbReference>
<dbReference type="SMART" id="SM01022">
    <property type="entry name" value="ASCH"/>
    <property type="match status" value="1"/>
</dbReference>
<accession>A0A5M0YE95</accession>
<organism evidence="2">
    <name type="scientific">Listeria monocytogenes</name>
    <dbReference type="NCBI Taxonomy" id="1639"/>
    <lineage>
        <taxon>Bacteria</taxon>
        <taxon>Bacillati</taxon>
        <taxon>Bacillota</taxon>
        <taxon>Bacilli</taxon>
        <taxon>Bacillales</taxon>
        <taxon>Listeriaceae</taxon>
        <taxon>Listeria</taxon>
    </lineage>
</organism>
<dbReference type="RefSeq" id="WP_119732245.1">
    <property type="nucleotide sequence ID" value="NZ_JACOEO010000001.1"/>
</dbReference>
<dbReference type="EMBL" id="AAJAIW010000023">
    <property type="protein sequence ID" value="ECK0312872.1"/>
    <property type="molecule type" value="Genomic_DNA"/>
</dbReference>
<feature type="domain" description="ASCH" evidence="1">
    <location>
        <begin position="7"/>
        <end position="78"/>
    </location>
</feature>
<reference evidence="2" key="1">
    <citation type="submission" date="2019-07" db="EMBL/GenBank/DDBJ databases">
        <authorList>
            <person name="Ashton P.M."/>
            <person name="Dallman T."/>
            <person name="Nair S."/>
            <person name="De Pinna E."/>
            <person name="Peters T."/>
            <person name="Grant K."/>
        </authorList>
    </citation>
    <scope>NUCLEOTIDE SEQUENCE</scope>
    <source>
        <strain evidence="2">779227</strain>
    </source>
</reference>
<dbReference type="Pfam" id="PF12961">
    <property type="entry name" value="DUF3850"/>
    <property type="match status" value="1"/>
</dbReference>
<dbReference type="Gene3D" id="2.30.130.30">
    <property type="entry name" value="Hypothetical protein"/>
    <property type="match status" value="1"/>
</dbReference>
<dbReference type="AlphaFoldDB" id="A0A5M0YE95"/>
<proteinExistence type="predicted"/>
<sequence length="82" mass="9573">MTKTHELKIAPEYFAAVTEGRKTFETRKNDRDFQVGDTLILCEWNNEYSGFQIVVEVVYMTDYEQKDGFVVLGIILKEEAFI</sequence>
<name>A0A5M0YE95_LISMN</name>
<protein>
    <submittedName>
        <fullName evidence="2">DUF3850 domain-containing protein</fullName>
    </submittedName>
</protein>
<evidence type="ECO:0000313" key="2">
    <source>
        <dbReference type="EMBL" id="ECK0312872.1"/>
    </source>
</evidence>
<dbReference type="InterPro" id="IPR007374">
    <property type="entry name" value="ASCH_domain"/>
</dbReference>
<evidence type="ECO:0000259" key="1">
    <source>
        <dbReference type="SMART" id="SM01022"/>
    </source>
</evidence>
<comment type="caution">
    <text evidence="2">The sequence shown here is derived from an EMBL/GenBank/DDBJ whole genome shotgun (WGS) entry which is preliminary data.</text>
</comment>